<dbReference type="InterPro" id="IPR006680">
    <property type="entry name" value="Amidohydro-rel"/>
</dbReference>
<evidence type="ECO:0000313" key="3">
    <source>
        <dbReference type="EMBL" id="MBJ7602794.1"/>
    </source>
</evidence>
<dbReference type="Proteomes" id="UP000620075">
    <property type="component" value="Unassembled WGS sequence"/>
</dbReference>
<dbReference type="GO" id="GO:0016787">
    <property type="term" value="F:hydrolase activity"/>
    <property type="evidence" value="ECO:0007669"/>
    <property type="project" value="InterPro"/>
</dbReference>
<keyword evidence="1" id="KW-0456">Lyase</keyword>
<dbReference type="InterPro" id="IPR032465">
    <property type="entry name" value="ACMSD"/>
</dbReference>
<dbReference type="InterPro" id="IPR032466">
    <property type="entry name" value="Metal_Hydrolase"/>
</dbReference>
<dbReference type="AlphaFoldDB" id="A0A934NDC3"/>
<dbReference type="RefSeq" id="WP_338177728.1">
    <property type="nucleotide sequence ID" value="NZ_JAEKNQ010000024.1"/>
</dbReference>
<dbReference type="SUPFAM" id="SSF51556">
    <property type="entry name" value="Metallo-dependent hydrolases"/>
    <property type="match status" value="1"/>
</dbReference>
<protein>
    <submittedName>
        <fullName evidence="3">Amidohydrolase</fullName>
    </submittedName>
</protein>
<comment type="caution">
    <text evidence="3">The sequence shown here is derived from an EMBL/GenBank/DDBJ whole genome shotgun (WGS) entry which is preliminary data.</text>
</comment>
<dbReference type="PANTHER" id="PTHR21240">
    <property type="entry name" value="2-AMINO-3-CARBOXYLMUCONATE-6-SEMIALDEHYDE DECARBOXYLASE"/>
    <property type="match status" value="1"/>
</dbReference>
<organism evidence="3 4">
    <name type="scientific">Candidatus Dormiibacter inghamiae</name>
    <dbReference type="NCBI Taxonomy" id="3127013"/>
    <lineage>
        <taxon>Bacteria</taxon>
        <taxon>Bacillati</taxon>
        <taxon>Candidatus Dormiibacterota</taxon>
        <taxon>Candidatus Dormibacteria</taxon>
        <taxon>Candidatus Dormibacterales</taxon>
        <taxon>Candidatus Dormibacteraceae</taxon>
        <taxon>Candidatus Dormiibacter</taxon>
    </lineage>
</organism>
<dbReference type="GO" id="GO:0016831">
    <property type="term" value="F:carboxy-lyase activity"/>
    <property type="evidence" value="ECO:0007669"/>
    <property type="project" value="InterPro"/>
</dbReference>
<evidence type="ECO:0000256" key="1">
    <source>
        <dbReference type="ARBA" id="ARBA00023239"/>
    </source>
</evidence>
<dbReference type="EMBL" id="JAEKNQ010000024">
    <property type="protein sequence ID" value="MBJ7602794.1"/>
    <property type="molecule type" value="Genomic_DNA"/>
</dbReference>
<dbReference type="PANTHER" id="PTHR21240:SF30">
    <property type="entry name" value="AMIDOHYDROLASE-RELATED DOMAIN-CONTAINING PROTEIN-RELATED"/>
    <property type="match status" value="1"/>
</dbReference>
<sequence length="316" mass="34093">MRIIALEEHVLPKEISAELGAVAPTWPQKASDLLDELDGKRLESMDSAGIDVQVLSIVGHPIQELEPHRSVALSRKANDRVAAAVAAHPDRFAAFATLPMSDPPAAAAELRRAVADLGFVGAMIHGQTNGLFLDDLAFVPLLAEAQELGVPIYLHPAEPPPVVRRAYFSGLKPVAAEYLSRGSWGWHAELGLHVLRLAVGGTFERFPALQIIVGHMGEHLPFNLARADEKLSPVTGLPRSVAETVRDQVHITTSGYTTNPPLLCALLVFGADRILFSVDYPFSDNAEATAFLNSAPISPADREKIGHANCERLLKL</sequence>
<dbReference type="GO" id="GO:0005829">
    <property type="term" value="C:cytosol"/>
    <property type="evidence" value="ECO:0007669"/>
    <property type="project" value="TreeGrafter"/>
</dbReference>
<gene>
    <name evidence="3" type="ORF">JF888_06325</name>
</gene>
<evidence type="ECO:0000313" key="4">
    <source>
        <dbReference type="Proteomes" id="UP000620075"/>
    </source>
</evidence>
<accession>A0A934NDC3</accession>
<name>A0A934NDC3_9BACT</name>
<evidence type="ECO:0000259" key="2">
    <source>
        <dbReference type="Pfam" id="PF04909"/>
    </source>
</evidence>
<reference evidence="3 4" key="1">
    <citation type="submission" date="2020-10" db="EMBL/GenBank/DDBJ databases">
        <title>Ca. Dormibacterota MAGs.</title>
        <authorList>
            <person name="Montgomery K."/>
        </authorList>
    </citation>
    <scope>NUCLEOTIDE SEQUENCE [LARGE SCALE GENOMIC DNA]</scope>
    <source>
        <strain evidence="3">SC8811_S16_3</strain>
    </source>
</reference>
<feature type="domain" description="Amidohydrolase-related" evidence="2">
    <location>
        <begin position="25"/>
        <end position="316"/>
    </location>
</feature>
<proteinExistence type="predicted"/>
<dbReference type="GO" id="GO:0019748">
    <property type="term" value="P:secondary metabolic process"/>
    <property type="evidence" value="ECO:0007669"/>
    <property type="project" value="TreeGrafter"/>
</dbReference>
<dbReference type="Pfam" id="PF04909">
    <property type="entry name" value="Amidohydro_2"/>
    <property type="match status" value="1"/>
</dbReference>
<dbReference type="Gene3D" id="3.20.20.140">
    <property type="entry name" value="Metal-dependent hydrolases"/>
    <property type="match status" value="1"/>
</dbReference>